<feature type="domain" description="PSP1 C-terminal" evidence="1">
    <location>
        <begin position="62"/>
        <end position="147"/>
    </location>
</feature>
<name>A0A9D9DJH2_9BACL</name>
<dbReference type="GO" id="GO:0005737">
    <property type="term" value="C:cytoplasm"/>
    <property type="evidence" value="ECO:0007669"/>
    <property type="project" value="TreeGrafter"/>
</dbReference>
<dbReference type="Proteomes" id="UP000823613">
    <property type="component" value="Unassembled WGS sequence"/>
</dbReference>
<dbReference type="EMBL" id="JADIMY010000117">
    <property type="protein sequence ID" value="MBO8428052.1"/>
    <property type="molecule type" value="Genomic_DNA"/>
</dbReference>
<sequence length="279" mass="32122">MNDYYVSVKFENNPKSYYFSCDNPSFKVGDNIIVETSIGKEIGTITKSPAPISNLKFDLELKPILRKALKSDLKIKEDNKKLALEAKDLFIKESTKLKLNMRFIDAQYTLDRTKILFTYASDERVDFRELLKILASNLHCRIELKQINSRERAQLIGGIGTCGLPICCTFFQTTEGISLSRAKNQMLAINIPKLSGQCGKLMCCLKYEDEQYTELKRKFPSINSTVTYEKENYKVLGFNVFSKILKIQKDDDIEFVNLKDIRYNPKKDLNKNAKQTSKE</sequence>
<evidence type="ECO:0000259" key="1">
    <source>
        <dbReference type="PROSITE" id="PS51411"/>
    </source>
</evidence>
<dbReference type="AlphaFoldDB" id="A0A9D9DJH2"/>
<proteinExistence type="predicted"/>
<reference evidence="2" key="1">
    <citation type="submission" date="2020-10" db="EMBL/GenBank/DDBJ databases">
        <authorList>
            <person name="Gilroy R."/>
        </authorList>
    </citation>
    <scope>NUCLEOTIDE SEQUENCE</scope>
    <source>
        <strain evidence="2">11159</strain>
    </source>
</reference>
<organism evidence="2 3">
    <name type="scientific">Candidatus Onthovivens merdipullorum</name>
    <dbReference type="NCBI Taxonomy" id="2840889"/>
    <lineage>
        <taxon>Bacteria</taxon>
        <taxon>Bacillati</taxon>
        <taxon>Bacillota</taxon>
        <taxon>Bacilli</taxon>
        <taxon>Bacillales</taxon>
        <taxon>Candidatus Onthovivens</taxon>
    </lineage>
</organism>
<evidence type="ECO:0000313" key="3">
    <source>
        <dbReference type="Proteomes" id="UP000823613"/>
    </source>
</evidence>
<accession>A0A9D9DJH2</accession>
<dbReference type="NCBIfam" id="NF041131">
    <property type="entry name" value="RicT_YaaT_fam"/>
    <property type="match status" value="1"/>
</dbReference>
<reference evidence="2" key="2">
    <citation type="journal article" date="2021" name="PeerJ">
        <title>Extensive microbial diversity within the chicken gut microbiome revealed by metagenomics and culture.</title>
        <authorList>
            <person name="Gilroy R."/>
            <person name="Ravi A."/>
            <person name="Getino M."/>
            <person name="Pursley I."/>
            <person name="Horton D.L."/>
            <person name="Alikhan N.F."/>
            <person name="Baker D."/>
            <person name="Gharbi K."/>
            <person name="Hall N."/>
            <person name="Watson M."/>
            <person name="Adriaenssens E.M."/>
            <person name="Foster-Nyarko E."/>
            <person name="Jarju S."/>
            <person name="Secka A."/>
            <person name="Antonio M."/>
            <person name="Oren A."/>
            <person name="Chaudhuri R.R."/>
            <person name="La Ragione R."/>
            <person name="Hildebrand F."/>
            <person name="Pallen M.J."/>
        </authorList>
    </citation>
    <scope>NUCLEOTIDE SEQUENCE</scope>
    <source>
        <strain evidence="2">11159</strain>
    </source>
</reference>
<dbReference type="Pfam" id="PF04468">
    <property type="entry name" value="PSP1"/>
    <property type="match status" value="1"/>
</dbReference>
<dbReference type="PANTHER" id="PTHR43830">
    <property type="entry name" value="PROTEIN PSP1"/>
    <property type="match status" value="1"/>
</dbReference>
<dbReference type="InterPro" id="IPR007557">
    <property type="entry name" value="PSP1_C"/>
</dbReference>
<evidence type="ECO:0000313" key="2">
    <source>
        <dbReference type="EMBL" id="MBO8428052.1"/>
    </source>
</evidence>
<dbReference type="PROSITE" id="PS51411">
    <property type="entry name" value="PSP1_C"/>
    <property type="match status" value="1"/>
</dbReference>
<dbReference type="PANTHER" id="PTHR43830:SF3">
    <property type="entry name" value="PROTEIN PSP1"/>
    <property type="match status" value="1"/>
</dbReference>
<comment type="caution">
    <text evidence="2">The sequence shown here is derived from an EMBL/GenBank/DDBJ whole genome shotgun (WGS) entry which is preliminary data.</text>
</comment>
<protein>
    <submittedName>
        <fullName evidence="2">Stage 0 sporulation protein</fullName>
    </submittedName>
</protein>
<dbReference type="InterPro" id="IPR047767">
    <property type="entry name" value="PSP1-like"/>
</dbReference>
<gene>
    <name evidence="2" type="ORF">IAC58_05885</name>
</gene>